<keyword evidence="4" id="KW-1185">Reference proteome</keyword>
<feature type="non-terminal residue" evidence="3">
    <location>
        <position position="326"/>
    </location>
</feature>
<comment type="caution">
    <text evidence="3">The sequence shown here is derived from an EMBL/GenBank/DDBJ whole genome shotgun (WGS) entry which is preliminary data.</text>
</comment>
<dbReference type="RefSeq" id="WP_378228036.1">
    <property type="nucleotide sequence ID" value="NZ_JBHRSF010000137.1"/>
</dbReference>
<evidence type="ECO:0000259" key="2">
    <source>
        <dbReference type="Pfam" id="PF19077"/>
    </source>
</evidence>
<dbReference type="Proteomes" id="UP001595455">
    <property type="component" value="Unassembled WGS sequence"/>
</dbReference>
<dbReference type="InterPro" id="IPR044016">
    <property type="entry name" value="Big_13"/>
</dbReference>
<name>A0ABV7BIL1_9GAMM</name>
<evidence type="ECO:0000313" key="4">
    <source>
        <dbReference type="Proteomes" id="UP001595455"/>
    </source>
</evidence>
<dbReference type="Pfam" id="PF19077">
    <property type="entry name" value="Big_13"/>
    <property type="match status" value="3"/>
</dbReference>
<feature type="domain" description="Bacterial Ig-like" evidence="2">
    <location>
        <begin position="41"/>
        <end position="131"/>
    </location>
</feature>
<accession>A0ABV7BIL1</accession>
<proteinExistence type="predicted"/>
<dbReference type="PANTHER" id="PTHR34677">
    <property type="match status" value="1"/>
</dbReference>
<dbReference type="Pfam" id="PF12245">
    <property type="entry name" value="Big_3_2"/>
    <property type="match status" value="1"/>
</dbReference>
<dbReference type="Gene3D" id="2.60.40.10">
    <property type="entry name" value="Immunoglobulins"/>
    <property type="match status" value="4"/>
</dbReference>
<dbReference type="InterPro" id="IPR022038">
    <property type="entry name" value="Ig-like_bact"/>
</dbReference>
<dbReference type="SUPFAM" id="SSF50939">
    <property type="entry name" value="Sialidases"/>
    <property type="match status" value="1"/>
</dbReference>
<protein>
    <submittedName>
        <fullName evidence="3">Ig-like domain-containing protein</fullName>
    </submittedName>
</protein>
<dbReference type="PANTHER" id="PTHR34677:SF3">
    <property type="entry name" value="BACTERIAL IG-LIKE DOMAIN-CONTAINING PROTEIN"/>
    <property type="match status" value="1"/>
</dbReference>
<evidence type="ECO:0000259" key="1">
    <source>
        <dbReference type="Pfam" id="PF12245"/>
    </source>
</evidence>
<dbReference type="EMBL" id="JBHRSF010000137">
    <property type="protein sequence ID" value="MFC2997447.1"/>
    <property type="molecule type" value="Genomic_DNA"/>
</dbReference>
<feature type="domain" description="Ig-like" evidence="1">
    <location>
        <begin position="7"/>
        <end position="35"/>
    </location>
</feature>
<gene>
    <name evidence="3" type="ORF">ACFODO_19815</name>
</gene>
<dbReference type="InterPro" id="IPR036278">
    <property type="entry name" value="Sialidase_sf"/>
</dbReference>
<organism evidence="3 4">
    <name type="scientific">Acinetobacter sichuanensis</name>
    <dbReference type="NCBI Taxonomy" id="2136183"/>
    <lineage>
        <taxon>Bacteria</taxon>
        <taxon>Pseudomonadati</taxon>
        <taxon>Pseudomonadota</taxon>
        <taxon>Gammaproteobacteria</taxon>
        <taxon>Moraxellales</taxon>
        <taxon>Moraxellaceae</taxon>
        <taxon>Acinetobacter</taxon>
    </lineage>
</organism>
<feature type="domain" description="Bacterial Ig-like" evidence="2">
    <location>
        <begin position="231"/>
        <end position="321"/>
    </location>
</feature>
<feature type="non-terminal residue" evidence="3">
    <location>
        <position position="1"/>
    </location>
</feature>
<reference evidence="4" key="1">
    <citation type="journal article" date="2019" name="Int. J. Syst. Evol. Microbiol.">
        <title>The Global Catalogue of Microorganisms (GCM) 10K type strain sequencing project: providing services to taxonomists for standard genome sequencing and annotation.</title>
        <authorList>
            <consortium name="The Broad Institute Genomics Platform"/>
            <consortium name="The Broad Institute Genome Sequencing Center for Infectious Disease"/>
            <person name="Wu L."/>
            <person name="Ma J."/>
        </authorList>
    </citation>
    <scope>NUCLEOTIDE SEQUENCE [LARGE SCALE GENOMIC DNA]</scope>
    <source>
        <strain evidence="4">KCTC 62575</strain>
    </source>
</reference>
<sequence>AKQTDLVDGVYQFKAVVTDLAGNTQSTNIQKVTVDTTVPKAGVISLTAYEDTGVKADDFVSQDRSFELTLTGQEAGSTVIYQVSKDGGKTWVNTDAKQSNLTDGSYQFRAVVSDAAGNTATTTVQTIVVDTTAPKAGVISLTAYEDTGAKADDFVSQDRNFDLTLTGQEAGSTVIYQVSKDGGKTWVDTDAKQTDLVDGVYQFKAVVSDAAGNTQSTNIQKVTVDTTVPKAGVISLTAYEDTGAKADDFVSQDRSFDLTLTGQEAGSTVIYQVSKDGGKTWVNTDAKQTDLVDGVYQFKAVVTDLAGNTQSTNIQKVTVDTTVPKA</sequence>
<feature type="domain" description="Bacterial Ig-like" evidence="2">
    <location>
        <begin position="136"/>
        <end position="226"/>
    </location>
</feature>
<dbReference type="InterPro" id="IPR013783">
    <property type="entry name" value="Ig-like_fold"/>
</dbReference>
<evidence type="ECO:0000313" key="3">
    <source>
        <dbReference type="EMBL" id="MFC2997447.1"/>
    </source>
</evidence>